<dbReference type="Proteomes" id="UP001430700">
    <property type="component" value="Unassembled WGS sequence"/>
</dbReference>
<protein>
    <recommendedName>
        <fullName evidence="3">Lipoprotein</fullName>
    </recommendedName>
</protein>
<proteinExistence type="predicted"/>
<name>A0ABS8M4F3_9FLAO</name>
<organism evidence="1 2">
    <name type="scientific">Flavobacterium lipolyticum</name>
    <dbReference type="NCBI Taxonomy" id="2893754"/>
    <lineage>
        <taxon>Bacteria</taxon>
        <taxon>Pseudomonadati</taxon>
        <taxon>Bacteroidota</taxon>
        <taxon>Flavobacteriia</taxon>
        <taxon>Flavobacteriales</taxon>
        <taxon>Flavobacteriaceae</taxon>
        <taxon>Flavobacterium</taxon>
    </lineage>
</organism>
<sequence>MKIEKSLLFIFIILLNSCNSQNHNSKKALINSSKVDVLTVNRVKAFYFMNKMDKSITAFVKLDTINPIDLDEVIEENLKLSPNSFTIEINKKIIELNFNEKINRWIKIKSQIDNAIDKSENVDYLEFFYKNSKTNKLFNKYVTNKISQDWGSLSSSDSYNVYFDIITTISDLDNKNEKEVISSFYHFMEVSSIPKD</sequence>
<evidence type="ECO:0008006" key="3">
    <source>
        <dbReference type="Google" id="ProtNLM"/>
    </source>
</evidence>
<comment type="caution">
    <text evidence="1">The sequence shown here is derived from an EMBL/GenBank/DDBJ whole genome shotgun (WGS) entry which is preliminary data.</text>
</comment>
<gene>
    <name evidence="1" type="ORF">LNQ34_18080</name>
</gene>
<dbReference type="EMBL" id="JAJJMN010000002">
    <property type="protein sequence ID" value="MCC9019685.1"/>
    <property type="molecule type" value="Genomic_DNA"/>
</dbReference>
<reference evidence="1" key="1">
    <citation type="submission" date="2021-11" db="EMBL/GenBank/DDBJ databases">
        <title>Description of novel Flavobacterium species.</title>
        <authorList>
            <person name="Saticioglu I.B."/>
            <person name="Ay H."/>
            <person name="Altun S."/>
            <person name="Duman M."/>
        </authorList>
    </citation>
    <scope>NUCLEOTIDE SEQUENCE</scope>
    <source>
        <strain evidence="1">F-126</strain>
    </source>
</reference>
<accession>A0ABS8M4F3</accession>
<evidence type="ECO:0000313" key="1">
    <source>
        <dbReference type="EMBL" id="MCC9019685.1"/>
    </source>
</evidence>
<keyword evidence="2" id="KW-1185">Reference proteome</keyword>
<dbReference type="RefSeq" id="WP_230000733.1">
    <property type="nucleotide sequence ID" value="NZ_JAJJMN010000002.1"/>
</dbReference>
<evidence type="ECO:0000313" key="2">
    <source>
        <dbReference type="Proteomes" id="UP001430700"/>
    </source>
</evidence>